<keyword evidence="16" id="KW-1185">Reference proteome</keyword>
<dbReference type="PANTHER" id="PTHR24223:SF399">
    <property type="entry name" value="ABC TRANSPORTER ATNG"/>
    <property type="match status" value="1"/>
</dbReference>
<evidence type="ECO:0000256" key="6">
    <source>
        <dbReference type="ARBA" id="ARBA00022741"/>
    </source>
</evidence>
<keyword evidence="6" id="KW-0547">Nucleotide-binding</keyword>
<feature type="compositionally biased region" description="Polar residues" evidence="11">
    <location>
        <begin position="335"/>
        <end position="349"/>
    </location>
</feature>
<dbReference type="InterPro" id="IPR003593">
    <property type="entry name" value="AAA+_ATPase"/>
</dbReference>
<evidence type="ECO:0000256" key="10">
    <source>
        <dbReference type="ARBA" id="ARBA00023180"/>
    </source>
</evidence>
<dbReference type="GO" id="GO:0140359">
    <property type="term" value="F:ABC-type transporter activity"/>
    <property type="evidence" value="ECO:0007669"/>
    <property type="project" value="InterPro"/>
</dbReference>
<feature type="transmembrane region" description="Helical" evidence="12">
    <location>
        <begin position="632"/>
        <end position="652"/>
    </location>
</feature>
<dbReference type="Pfam" id="PF00664">
    <property type="entry name" value="ABC_membrane"/>
    <property type="match status" value="1"/>
</dbReference>
<evidence type="ECO:0000256" key="3">
    <source>
        <dbReference type="ARBA" id="ARBA00022448"/>
    </source>
</evidence>
<protein>
    <recommendedName>
        <fullName evidence="17">ABC transporter domain-containing protein</fullName>
    </recommendedName>
</protein>
<dbReference type="STRING" id="36646.A0A1V6V8X6"/>
<keyword evidence="4" id="KW-1003">Cell membrane</keyword>
<evidence type="ECO:0000313" key="16">
    <source>
        <dbReference type="Proteomes" id="UP000191500"/>
    </source>
</evidence>
<evidence type="ECO:0000259" key="13">
    <source>
        <dbReference type="PROSITE" id="PS50893"/>
    </source>
</evidence>
<evidence type="ECO:0000259" key="14">
    <source>
        <dbReference type="PROSITE" id="PS50929"/>
    </source>
</evidence>
<dbReference type="Gene3D" id="3.40.50.300">
    <property type="entry name" value="P-loop containing nucleotide triphosphate hydrolases"/>
    <property type="match status" value="2"/>
</dbReference>
<evidence type="ECO:0000313" key="15">
    <source>
        <dbReference type="EMBL" id="OQE47140.1"/>
    </source>
</evidence>
<dbReference type="CDD" id="cd18580">
    <property type="entry name" value="ABC_6TM_ABCC_D2"/>
    <property type="match status" value="1"/>
</dbReference>
<feature type="transmembrane region" description="Helical" evidence="12">
    <location>
        <begin position="606"/>
        <end position="626"/>
    </location>
</feature>
<organism evidence="15 16">
    <name type="scientific">Penicillium coprophilum</name>
    <dbReference type="NCBI Taxonomy" id="36646"/>
    <lineage>
        <taxon>Eukaryota</taxon>
        <taxon>Fungi</taxon>
        <taxon>Dikarya</taxon>
        <taxon>Ascomycota</taxon>
        <taxon>Pezizomycotina</taxon>
        <taxon>Eurotiomycetes</taxon>
        <taxon>Eurotiomycetidae</taxon>
        <taxon>Eurotiales</taxon>
        <taxon>Aspergillaceae</taxon>
        <taxon>Penicillium</taxon>
    </lineage>
</organism>
<feature type="domain" description="ABC transporter" evidence="13">
    <location>
        <begin position="112"/>
        <end position="337"/>
    </location>
</feature>
<dbReference type="PROSITE" id="PS50893">
    <property type="entry name" value="ABC_TRANSPORTER_2"/>
    <property type="match status" value="2"/>
</dbReference>
<feature type="transmembrane region" description="Helical" evidence="12">
    <location>
        <begin position="519"/>
        <end position="539"/>
    </location>
</feature>
<dbReference type="PANTHER" id="PTHR24223">
    <property type="entry name" value="ATP-BINDING CASSETTE SUB-FAMILY C"/>
    <property type="match status" value="1"/>
</dbReference>
<dbReference type="GO" id="GO:0016887">
    <property type="term" value="F:ATP hydrolysis activity"/>
    <property type="evidence" value="ECO:0007669"/>
    <property type="project" value="InterPro"/>
</dbReference>
<comment type="similarity">
    <text evidence="2">Belongs to the ABC transporter superfamily. ABCC family. Conjugate transporter (TC 3.A.1.208) subfamily.</text>
</comment>
<feature type="region of interest" description="Disordered" evidence="11">
    <location>
        <begin position="329"/>
        <end position="349"/>
    </location>
</feature>
<feature type="transmembrane region" description="Helical" evidence="12">
    <location>
        <begin position="384"/>
        <end position="406"/>
    </location>
</feature>
<reference evidence="16" key="1">
    <citation type="journal article" date="2017" name="Nat. Microbiol.">
        <title>Global analysis of biosynthetic gene clusters reveals vast potential of secondary metabolite production in Penicillium species.</title>
        <authorList>
            <person name="Nielsen J.C."/>
            <person name="Grijseels S."/>
            <person name="Prigent S."/>
            <person name="Ji B."/>
            <person name="Dainat J."/>
            <person name="Nielsen K.F."/>
            <person name="Frisvad J.C."/>
            <person name="Workman M."/>
            <person name="Nielsen J."/>
        </authorList>
    </citation>
    <scope>NUCLEOTIDE SEQUENCE [LARGE SCALE GENOMIC DNA]</scope>
    <source>
        <strain evidence="16">IBT 31321</strain>
    </source>
</reference>
<dbReference type="InterPro" id="IPR027417">
    <property type="entry name" value="P-loop_NTPase"/>
</dbReference>
<keyword evidence="3" id="KW-0813">Transport</keyword>
<evidence type="ECO:0000256" key="8">
    <source>
        <dbReference type="ARBA" id="ARBA00022989"/>
    </source>
</evidence>
<dbReference type="PROSITE" id="PS00211">
    <property type="entry name" value="ABC_TRANSPORTER_1"/>
    <property type="match status" value="1"/>
</dbReference>
<keyword evidence="8 12" id="KW-1133">Transmembrane helix</keyword>
<keyword evidence="10" id="KW-0325">Glycoprotein</keyword>
<dbReference type="GO" id="GO:0005886">
    <property type="term" value="C:plasma membrane"/>
    <property type="evidence" value="ECO:0007669"/>
    <property type="project" value="UniProtKB-SubCell"/>
</dbReference>
<comment type="caution">
    <text evidence="15">The sequence shown here is derived from an EMBL/GenBank/DDBJ whole genome shotgun (WGS) entry which is preliminary data.</text>
</comment>
<evidence type="ECO:0000256" key="2">
    <source>
        <dbReference type="ARBA" id="ARBA00009726"/>
    </source>
</evidence>
<sequence>MSLIAGPVLTFAIFTLGGSGTVTSAQSFTILALIGLITQPIQVFVYGITQLGVALGCFGRIQDYLLLPEPHTGQNSSNSTENMVAETGKGTSNGSMIALQSMPMKDVRYLLMRNASLKYPGAMTPVLTGVTIDIYPSTLTIVTGSVSSGKSSLLKGLIGAIPCAAGTCDTFVTIAYCSQEPWLPNFSIRALVTGSSSFDEKWYDMVLHACALDEDIATFPGGDTTKVGSGGTALSGGQKQRLALARSVYSRRKLLVLDETLSALDIVTAKKVFSRMLGPQGLCRSLKMAVVLACSDPRIYHTAGASVMTLADGTIISHDPCNLSPEDISSRSHGIETSSTDNTQPVTARTQDELVKARDDLSRRDGDLSVYKYYFRSIGWKSSVVLFSLIVIQTFGYKFPTLWLMYWSDDDFHYPLSVYLGVYGVCAAIQLLGTIASIVFLFVSLVPKSARRLHAQLLMSTLRAPYIFFTKHDSGTLLNKFSQDLSQIDNQLSGALLMTIFGAGAAIAEIMLIASGNKYIAITIPFIILMIYGLQKFYLRTSRQLRLMQLEAQSPLYTHFLETASGTDTIRVFGWESLWIAQCHILVHAALQPYYSLFCIQRWLDLVLDLTTMAMAVIVISIAVTLHSVDHGAIAVSLLNILGFSSSLSFLITSWTQLETSLGAVARIKGHEAATPEEDDPNKTIQQPAEDWPAHGSIRFDHAYTSYESIEQTENSILHDITTVINAGEKVAICGRSGSGKSSLLLLIFRMLEVSAGGVFIDDVNLGEIPCGIIRDRLTIIPQDPVILPGSLRFNLDPKGQASNNAILSSLNTVGLRDGFQMQNHYPLDVLVSEVNFTRGQWQLVSLARALLRKAQTKILVLDEISGSVDVETERLMFQVIRDHFEEATVVAVTHRLRCIRDFDKILIMKGGEIVEEGAPSYLLTIPSLFKELWDEH</sequence>
<dbReference type="SMART" id="SM00382">
    <property type="entry name" value="AAA"/>
    <property type="match status" value="2"/>
</dbReference>
<dbReference type="Proteomes" id="UP000191500">
    <property type="component" value="Unassembled WGS sequence"/>
</dbReference>
<dbReference type="InterPro" id="IPR017871">
    <property type="entry name" value="ABC_transporter-like_CS"/>
</dbReference>
<evidence type="ECO:0000256" key="4">
    <source>
        <dbReference type="ARBA" id="ARBA00022475"/>
    </source>
</evidence>
<evidence type="ECO:0000256" key="5">
    <source>
        <dbReference type="ARBA" id="ARBA00022692"/>
    </source>
</evidence>
<keyword evidence="5 12" id="KW-0812">Transmembrane</keyword>
<dbReference type="SUPFAM" id="SSF52540">
    <property type="entry name" value="P-loop containing nucleoside triphosphate hydrolases"/>
    <property type="match status" value="2"/>
</dbReference>
<dbReference type="InterPro" id="IPR011527">
    <property type="entry name" value="ABC1_TM_dom"/>
</dbReference>
<evidence type="ECO:0000256" key="11">
    <source>
        <dbReference type="SAM" id="MobiDB-lite"/>
    </source>
</evidence>
<evidence type="ECO:0000256" key="1">
    <source>
        <dbReference type="ARBA" id="ARBA00004651"/>
    </source>
</evidence>
<feature type="transmembrane region" description="Helical" evidence="12">
    <location>
        <begin position="492"/>
        <end position="513"/>
    </location>
</feature>
<dbReference type="Pfam" id="PF00005">
    <property type="entry name" value="ABC_tran"/>
    <property type="match status" value="2"/>
</dbReference>
<dbReference type="InterPro" id="IPR044726">
    <property type="entry name" value="ABCC_6TM_D2"/>
</dbReference>
<gene>
    <name evidence="15" type="ORF">PENCOP_c001G04815</name>
</gene>
<keyword evidence="7" id="KW-0067">ATP-binding</keyword>
<dbReference type="FunFam" id="3.40.50.300:FF:002145">
    <property type="entry name" value="ABC transporter (MsbA subfamily)"/>
    <property type="match status" value="1"/>
</dbReference>
<keyword evidence="9 12" id="KW-0472">Membrane</keyword>
<dbReference type="FunFam" id="1.20.1560.10:FF:000066">
    <property type="entry name" value="ABC multidrug transporter (Eurofung)"/>
    <property type="match status" value="1"/>
</dbReference>
<proteinExistence type="inferred from homology"/>
<name>A0A1V6V8X6_9EURO</name>
<evidence type="ECO:0008006" key="17">
    <source>
        <dbReference type="Google" id="ProtNLM"/>
    </source>
</evidence>
<dbReference type="InterPro" id="IPR003439">
    <property type="entry name" value="ABC_transporter-like_ATP-bd"/>
</dbReference>
<dbReference type="AlphaFoldDB" id="A0A1V6V8X6"/>
<dbReference type="PROSITE" id="PS50929">
    <property type="entry name" value="ABC_TM1F"/>
    <property type="match status" value="1"/>
</dbReference>
<evidence type="ECO:0000256" key="12">
    <source>
        <dbReference type="SAM" id="Phobius"/>
    </source>
</evidence>
<evidence type="ECO:0000256" key="9">
    <source>
        <dbReference type="ARBA" id="ARBA00023136"/>
    </source>
</evidence>
<dbReference type="InterPro" id="IPR036640">
    <property type="entry name" value="ABC1_TM_sf"/>
</dbReference>
<dbReference type="Gene3D" id="1.20.1560.10">
    <property type="entry name" value="ABC transporter type 1, transmembrane domain"/>
    <property type="match status" value="2"/>
</dbReference>
<dbReference type="EMBL" id="MDDG01000001">
    <property type="protein sequence ID" value="OQE47140.1"/>
    <property type="molecule type" value="Genomic_DNA"/>
</dbReference>
<feature type="domain" description="ABC transporter" evidence="13">
    <location>
        <begin position="698"/>
        <end position="936"/>
    </location>
</feature>
<feature type="domain" description="ABC transmembrane type-1" evidence="14">
    <location>
        <begin position="386"/>
        <end position="660"/>
    </location>
</feature>
<dbReference type="SUPFAM" id="SSF90123">
    <property type="entry name" value="ABC transporter transmembrane region"/>
    <property type="match status" value="1"/>
</dbReference>
<feature type="transmembrane region" description="Helical" evidence="12">
    <location>
        <begin position="418"/>
        <end position="443"/>
    </location>
</feature>
<comment type="subcellular location">
    <subcellularLocation>
        <location evidence="1">Cell membrane</location>
        <topology evidence="1">Multi-pass membrane protein</topology>
    </subcellularLocation>
</comment>
<dbReference type="GO" id="GO:0005524">
    <property type="term" value="F:ATP binding"/>
    <property type="evidence" value="ECO:0007669"/>
    <property type="project" value="UniProtKB-KW"/>
</dbReference>
<dbReference type="InterPro" id="IPR050173">
    <property type="entry name" value="ABC_transporter_C-like"/>
</dbReference>
<accession>A0A1V6V8X6</accession>
<evidence type="ECO:0000256" key="7">
    <source>
        <dbReference type="ARBA" id="ARBA00022840"/>
    </source>
</evidence>